<keyword evidence="4" id="KW-1185">Reference proteome</keyword>
<protein>
    <submittedName>
        <fullName evidence="3">Uncharacterized protein</fullName>
    </submittedName>
</protein>
<evidence type="ECO:0000313" key="4">
    <source>
        <dbReference type="Proteomes" id="UP000316429"/>
    </source>
</evidence>
<feature type="transmembrane region" description="Helical" evidence="2">
    <location>
        <begin position="7"/>
        <end position="27"/>
    </location>
</feature>
<dbReference type="Proteomes" id="UP000316429">
    <property type="component" value="Unassembled WGS sequence"/>
</dbReference>
<evidence type="ECO:0000313" key="3">
    <source>
        <dbReference type="EMBL" id="TPP05971.1"/>
    </source>
</evidence>
<name>A0A504UGI4_9HYPH</name>
<keyword evidence="2" id="KW-0812">Transmembrane</keyword>
<accession>A0A504UGI4</accession>
<organism evidence="3 4">
    <name type="scientific">Rhizobium glycinendophyticum</name>
    <dbReference type="NCBI Taxonomy" id="2589807"/>
    <lineage>
        <taxon>Bacteria</taxon>
        <taxon>Pseudomonadati</taxon>
        <taxon>Pseudomonadota</taxon>
        <taxon>Alphaproteobacteria</taxon>
        <taxon>Hyphomicrobiales</taxon>
        <taxon>Rhizobiaceae</taxon>
        <taxon>Rhizobium/Agrobacterium group</taxon>
        <taxon>Rhizobium</taxon>
    </lineage>
</organism>
<feature type="region of interest" description="Disordered" evidence="1">
    <location>
        <begin position="34"/>
        <end position="62"/>
    </location>
</feature>
<dbReference type="EMBL" id="VFYP01000004">
    <property type="protein sequence ID" value="TPP05971.1"/>
    <property type="molecule type" value="Genomic_DNA"/>
</dbReference>
<sequence length="62" mass="6468">MTRKKELSAIIGALIVVVVGVGAFYFVSTRFETAPNPSVSNKEGRNEQPAGPANPAALPGNQ</sequence>
<feature type="compositionally biased region" description="Low complexity" evidence="1">
    <location>
        <begin position="49"/>
        <end position="62"/>
    </location>
</feature>
<gene>
    <name evidence="3" type="ORF">FJQ55_19745</name>
</gene>
<evidence type="ECO:0000256" key="2">
    <source>
        <dbReference type="SAM" id="Phobius"/>
    </source>
</evidence>
<evidence type="ECO:0000256" key="1">
    <source>
        <dbReference type="SAM" id="MobiDB-lite"/>
    </source>
</evidence>
<comment type="caution">
    <text evidence="3">The sequence shown here is derived from an EMBL/GenBank/DDBJ whole genome shotgun (WGS) entry which is preliminary data.</text>
</comment>
<proteinExistence type="predicted"/>
<dbReference type="RefSeq" id="WP_140831206.1">
    <property type="nucleotide sequence ID" value="NZ_VFYP01000004.1"/>
</dbReference>
<keyword evidence="2" id="KW-0472">Membrane</keyword>
<dbReference type="AlphaFoldDB" id="A0A504UGI4"/>
<reference evidence="3 4" key="1">
    <citation type="submission" date="2019-06" db="EMBL/GenBank/DDBJ databases">
        <title>Rhizobium sp. CL12 isolated from roots of soybean.</title>
        <authorList>
            <person name="Wang C."/>
        </authorList>
    </citation>
    <scope>NUCLEOTIDE SEQUENCE [LARGE SCALE GENOMIC DNA]</scope>
    <source>
        <strain evidence="3 4">CL12</strain>
    </source>
</reference>
<keyword evidence="2" id="KW-1133">Transmembrane helix</keyword>